<feature type="binding site" evidence="5">
    <location>
        <position position="380"/>
    </location>
    <ligand>
        <name>substrate</name>
    </ligand>
</feature>
<evidence type="ECO:0000256" key="4">
    <source>
        <dbReference type="PIRSR" id="PIRSR607724-1"/>
    </source>
</evidence>
<accession>A0AAD9N8N7</accession>
<dbReference type="AlphaFoldDB" id="A0AAD9N8N7"/>
<keyword evidence="10" id="KW-1185">Reference proteome</keyword>
<dbReference type="GO" id="GO:0004649">
    <property type="term" value="F:poly(ADP-ribose) glycohydrolase activity"/>
    <property type="evidence" value="ECO:0007669"/>
    <property type="project" value="UniProtKB-EC"/>
</dbReference>
<dbReference type="Proteomes" id="UP001208570">
    <property type="component" value="Unassembled WGS sequence"/>
</dbReference>
<gene>
    <name evidence="9" type="ORF">LSH36_158g03039</name>
</gene>
<evidence type="ECO:0000259" key="7">
    <source>
        <dbReference type="Pfam" id="PF05028"/>
    </source>
</evidence>
<comment type="caution">
    <text evidence="9">The sequence shown here is derived from an EMBL/GenBank/DDBJ whole genome shotgun (WGS) entry which is preliminary data.</text>
</comment>
<name>A0AAD9N8N7_9ANNE</name>
<organism evidence="9 10">
    <name type="scientific">Paralvinella palmiformis</name>
    <dbReference type="NCBI Taxonomy" id="53620"/>
    <lineage>
        <taxon>Eukaryota</taxon>
        <taxon>Metazoa</taxon>
        <taxon>Spiralia</taxon>
        <taxon>Lophotrochozoa</taxon>
        <taxon>Annelida</taxon>
        <taxon>Polychaeta</taxon>
        <taxon>Sedentaria</taxon>
        <taxon>Canalipalpata</taxon>
        <taxon>Terebellida</taxon>
        <taxon>Terebelliformia</taxon>
        <taxon>Alvinellidae</taxon>
        <taxon>Paralvinella</taxon>
    </lineage>
</organism>
<dbReference type="GO" id="GO:0005975">
    <property type="term" value="P:carbohydrate metabolic process"/>
    <property type="evidence" value="ECO:0007669"/>
    <property type="project" value="InterPro"/>
</dbReference>
<dbReference type="InterPro" id="IPR048362">
    <property type="entry name" value="PARG_helical"/>
</dbReference>
<evidence type="ECO:0000313" key="9">
    <source>
        <dbReference type="EMBL" id="KAK2159116.1"/>
    </source>
</evidence>
<feature type="active site" evidence="4">
    <location>
        <position position="377"/>
    </location>
</feature>
<evidence type="ECO:0000256" key="5">
    <source>
        <dbReference type="PIRSR" id="PIRSR607724-2"/>
    </source>
</evidence>
<dbReference type="EC" id="3.2.1.143" evidence="2"/>
<feature type="active site" evidence="4">
    <location>
        <position position="395"/>
    </location>
</feature>
<proteinExistence type="inferred from homology"/>
<dbReference type="GO" id="GO:0006282">
    <property type="term" value="P:regulation of DNA repair"/>
    <property type="evidence" value="ECO:0007669"/>
    <property type="project" value="InterPro"/>
</dbReference>
<feature type="binding site" evidence="5">
    <location>
        <position position="394"/>
    </location>
    <ligand>
        <name>substrate</name>
    </ligand>
</feature>
<evidence type="ECO:0000313" key="10">
    <source>
        <dbReference type="Proteomes" id="UP001208570"/>
    </source>
</evidence>
<feature type="domain" description="PARG catalytic Macro" evidence="7">
    <location>
        <begin position="346"/>
        <end position="525"/>
    </location>
</feature>
<dbReference type="GO" id="GO:1990966">
    <property type="term" value="P:ATP generation from poly-ADP-D-ribose"/>
    <property type="evidence" value="ECO:0007669"/>
    <property type="project" value="TreeGrafter"/>
</dbReference>
<dbReference type="GO" id="GO:0005634">
    <property type="term" value="C:nucleus"/>
    <property type="evidence" value="ECO:0007669"/>
    <property type="project" value="TreeGrafter"/>
</dbReference>
<evidence type="ECO:0000256" key="1">
    <source>
        <dbReference type="ARBA" id="ARBA00009545"/>
    </source>
</evidence>
<dbReference type="GO" id="GO:0005737">
    <property type="term" value="C:cytoplasm"/>
    <property type="evidence" value="ECO:0007669"/>
    <property type="project" value="TreeGrafter"/>
</dbReference>
<dbReference type="PANTHER" id="PTHR12837:SF15">
    <property type="entry name" value="POLY(ADP-RIBOSE) GLYCOHYDROLASE"/>
    <property type="match status" value="1"/>
</dbReference>
<evidence type="ECO:0000259" key="8">
    <source>
        <dbReference type="Pfam" id="PF20811"/>
    </source>
</evidence>
<dbReference type="PANTHER" id="PTHR12837">
    <property type="entry name" value="POLY ADP-RIBOSE GLYCOHYDROLASE"/>
    <property type="match status" value="1"/>
</dbReference>
<evidence type="ECO:0000256" key="6">
    <source>
        <dbReference type="SAM" id="MobiDB-lite"/>
    </source>
</evidence>
<protein>
    <recommendedName>
        <fullName evidence="2">poly(ADP-ribose) glycohydrolase</fullName>
        <ecNumber evidence="2">3.2.1.143</ecNumber>
    </recommendedName>
</protein>
<feature type="binding site" evidence="5">
    <location>
        <position position="435"/>
    </location>
    <ligand>
        <name>substrate</name>
    </ligand>
</feature>
<sequence length="600" mass="67927">MDCFVSVVTTVWHPEDIVMTNPPPTKKLKQTTIFEVLKKQSSLEGSSHSVQTVHHFEGEINMADVKNEPGSSGVNRNVVAQAAEKRAMPSMDENCVSNIKPATEEYLSQGSVLTNSDVNDSPLLFSEVGQTPVPHPAVYSDRWDADYVKLPCSPENLYPVEDKKGNKSLHGRWELVQQALLTNMSSTLDLEEAILTYNVRYSKRWNFHGLHSFFTEILERKEVDAFFANILPKMINLALQLPRLCTQPIPMLKKHMDHSLTMSQQQVACLLANAFFCTFPRRNTAKRQSEYSSYPDINFSRLFQNSDNARQKLEKLNCIINYFKRVTTDMPVGTITFKRQHITDFPDWHRSSARLCRLHVTCAGTIEDDGQGMLQVDFANKYLGGGVFGYGSVQEEIRFLICPELIVSRLFTEELDQNECLIITGCERYSNYTGYADSFKWSGNHIDKIPRDSWGRICTQIVAIDALVFKSYRDQFHENLIRRELNKAYCGFLVPGVAAKHLSAIATGNWGCGAFGGDLQLKADIYSLILQYYDSMCQKISQSRKPQRNLFQYIYSMHADPGEDTDSTEALGSTDADESSQEAQFHLSHRDSPDYAAATP</sequence>
<reference evidence="9" key="1">
    <citation type="journal article" date="2023" name="Mol. Biol. Evol.">
        <title>Third-Generation Sequencing Reveals the Adaptive Role of the Epigenome in Three Deep-Sea Polychaetes.</title>
        <authorList>
            <person name="Perez M."/>
            <person name="Aroh O."/>
            <person name="Sun Y."/>
            <person name="Lan Y."/>
            <person name="Juniper S.K."/>
            <person name="Young C.R."/>
            <person name="Angers B."/>
            <person name="Qian P.Y."/>
        </authorList>
    </citation>
    <scope>NUCLEOTIDE SEQUENCE</scope>
    <source>
        <strain evidence="9">P08H-3</strain>
    </source>
</reference>
<feature type="active site" evidence="4">
    <location>
        <position position="396"/>
    </location>
</feature>
<dbReference type="Pfam" id="PF05028">
    <property type="entry name" value="PARG_cat_C"/>
    <property type="match status" value="1"/>
</dbReference>
<evidence type="ECO:0000256" key="2">
    <source>
        <dbReference type="ARBA" id="ARBA00012255"/>
    </source>
</evidence>
<dbReference type="InterPro" id="IPR046372">
    <property type="entry name" value="PARG_cat_C"/>
</dbReference>
<dbReference type="EMBL" id="JAODUP010000158">
    <property type="protein sequence ID" value="KAK2159116.1"/>
    <property type="molecule type" value="Genomic_DNA"/>
</dbReference>
<dbReference type="InterPro" id="IPR007724">
    <property type="entry name" value="Poly_GlycHdrlase"/>
</dbReference>
<feature type="domain" description="PARG helical" evidence="8">
    <location>
        <begin position="219"/>
        <end position="339"/>
    </location>
</feature>
<dbReference type="GO" id="GO:0009225">
    <property type="term" value="P:nucleotide-sugar metabolic process"/>
    <property type="evidence" value="ECO:0007669"/>
    <property type="project" value="TreeGrafter"/>
</dbReference>
<comment type="similarity">
    <text evidence="1">Belongs to the poly(ADP-ribose) glycohydrolase family.</text>
</comment>
<dbReference type="Pfam" id="PF20811">
    <property type="entry name" value="PARG_cat_N"/>
    <property type="match status" value="1"/>
</dbReference>
<keyword evidence="3" id="KW-0378">Hydrolase</keyword>
<evidence type="ECO:0000256" key="3">
    <source>
        <dbReference type="ARBA" id="ARBA00022801"/>
    </source>
</evidence>
<feature type="region of interest" description="Disordered" evidence="6">
    <location>
        <begin position="561"/>
        <end position="600"/>
    </location>
</feature>